<feature type="transmembrane region" description="Helical" evidence="1">
    <location>
        <begin position="512"/>
        <end position="531"/>
    </location>
</feature>
<feature type="transmembrane region" description="Helical" evidence="1">
    <location>
        <begin position="228"/>
        <end position="247"/>
    </location>
</feature>
<feature type="transmembrane region" description="Helical" evidence="1">
    <location>
        <begin position="104"/>
        <end position="124"/>
    </location>
</feature>
<feature type="transmembrane region" description="Helical" evidence="1">
    <location>
        <begin position="600"/>
        <end position="622"/>
    </location>
</feature>
<accession>A0AAE0D6E4</accession>
<name>A0AAE0D6E4_COLKA</name>
<protein>
    <recommendedName>
        <fullName evidence="4">Transmembrane protein</fullName>
    </recommendedName>
</protein>
<feature type="transmembrane region" description="Helical" evidence="1">
    <location>
        <begin position="473"/>
        <end position="491"/>
    </location>
</feature>
<dbReference type="Proteomes" id="UP001281614">
    <property type="component" value="Unassembled WGS sequence"/>
</dbReference>
<evidence type="ECO:0008006" key="4">
    <source>
        <dbReference type="Google" id="ProtNLM"/>
    </source>
</evidence>
<reference evidence="2" key="1">
    <citation type="submission" date="2023-02" db="EMBL/GenBank/DDBJ databases">
        <title>Colletotrichum kahawae CIFC_Que2 genome sequencing and assembly.</title>
        <authorList>
            <person name="Baroncelli R."/>
        </authorList>
    </citation>
    <scope>NUCLEOTIDE SEQUENCE</scope>
    <source>
        <strain evidence="2">CIFC_Que2</strain>
    </source>
</reference>
<feature type="transmembrane region" description="Helical" evidence="1">
    <location>
        <begin position="444"/>
        <end position="461"/>
    </location>
</feature>
<keyword evidence="1" id="KW-0812">Transmembrane</keyword>
<feature type="transmembrane region" description="Helical" evidence="1">
    <location>
        <begin position="566"/>
        <end position="588"/>
    </location>
</feature>
<evidence type="ECO:0000256" key="1">
    <source>
        <dbReference type="SAM" id="Phobius"/>
    </source>
</evidence>
<comment type="caution">
    <text evidence="2">The sequence shown here is derived from an EMBL/GenBank/DDBJ whole genome shotgun (WGS) entry which is preliminary data.</text>
</comment>
<feature type="transmembrane region" description="Helical" evidence="1">
    <location>
        <begin position="756"/>
        <end position="776"/>
    </location>
</feature>
<sequence>MVDCEGPPDSQDMSDPDVSGIGVSIGFVRTGSLMILLLIIYYIFVFDPKLDPLRKPGQGIKGQDRPNAIDVAVLRRTRWALSTLGVSFTWLSDERKDSSIERGFNKCILAMSDIQIATGLAVLISGYHELPHISAYHWMIIVYTAWFSSVAHLAALSHLRTYYANHPERFIWRLVLIFCVVTMLSVAMFINTPIKVKMDASDSNKLTDYKAICLFNESRLSSGSVPEIAMLADTTFSVSMLAFGLIIRTVKMSRGIFRWTSHYRLLVRSKLAVVVKGEGIGLRRVLGHHLYTLSTARPLAALWILGRLYLELCSSFLAEVRDHYMHTLNPTSRRLQEVWIAAKLLTGRLGQGPEDENNWSFGQVAAVVLFISPLCLVFEQFFNPEPADAADTGRSGATRTRFDDFLQMQPSEPDSEGVDAPREPIEWIRLVSITTCWDAPSSRATVHMFVGFNFLLMVYAFNDNVVFRAFVKMMTWFFVYQPIQAALVLLLGMELEQTELWVESRALRRTTVVGLIIAWLSGTIGIFLPYWETPFTHLFVCPWEVVPVCLDYLMVGAVVLQYGVYLLLYIFILAMSDVQVATGLAVLISGFHELPRTISAYHWMVIVYTAWFSSVTHFAALSQLRNYYSNNMKICAWRLVLMSFVIIMLMAAMVVNTPFKVFITLHPQPSAADTFITEHYAICLLKTYDFTKKKFLEASSLTDTVMSIAMLAFGFLSRVMKLSRGISRYFSRFREYVRRRLVAIVKGDGFVLRRVIGAHLYTLLVARPLAVAWILGRLYLELYSSFFFEVCCVDIVYGILGPA</sequence>
<organism evidence="2 3">
    <name type="scientific">Colletotrichum kahawae</name>
    <name type="common">Coffee berry disease fungus</name>
    <dbReference type="NCBI Taxonomy" id="34407"/>
    <lineage>
        <taxon>Eukaryota</taxon>
        <taxon>Fungi</taxon>
        <taxon>Dikarya</taxon>
        <taxon>Ascomycota</taxon>
        <taxon>Pezizomycotina</taxon>
        <taxon>Sordariomycetes</taxon>
        <taxon>Hypocreomycetidae</taxon>
        <taxon>Glomerellales</taxon>
        <taxon>Glomerellaceae</taxon>
        <taxon>Colletotrichum</taxon>
        <taxon>Colletotrichum gloeosporioides species complex</taxon>
    </lineage>
</organism>
<evidence type="ECO:0000313" key="2">
    <source>
        <dbReference type="EMBL" id="KAK2759299.1"/>
    </source>
</evidence>
<feature type="transmembrane region" description="Helical" evidence="1">
    <location>
        <begin position="695"/>
        <end position="716"/>
    </location>
</feature>
<feature type="transmembrane region" description="Helical" evidence="1">
    <location>
        <begin position="537"/>
        <end position="559"/>
    </location>
</feature>
<feature type="transmembrane region" description="Helical" evidence="1">
    <location>
        <begin position="20"/>
        <end position="45"/>
    </location>
</feature>
<dbReference type="PANTHER" id="PTHR37577:SF1">
    <property type="entry name" value="INTEGRAL MEMBRANE PROTEIN"/>
    <property type="match status" value="1"/>
</dbReference>
<feature type="transmembrane region" description="Helical" evidence="1">
    <location>
        <begin position="170"/>
        <end position="190"/>
    </location>
</feature>
<keyword evidence="1" id="KW-1133">Transmembrane helix</keyword>
<dbReference type="PANTHER" id="PTHR37577">
    <property type="entry name" value="INTEGRAL MEMBRANE PROTEIN"/>
    <property type="match status" value="1"/>
</dbReference>
<feature type="transmembrane region" description="Helical" evidence="1">
    <location>
        <begin position="634"/>
        <end position="655"/>
    </location>
</feature>
<dbReference type="EMBL" id="VYYT01000180">
    <property type="protein sequence ID" value="KAK2759299.1"/>
    <property type="molecule type" value="Genomic_DNA"/>
</dbReference>
<dbReference type="InterPro" id="IPR053018">
    <property type="entry name" value="Elsinochrome_Biosynth-Asso"/>
</dbReference>
<feature type="transmembrane region" description="Helical" evidence="1">
    <location>
        <begin position="136"/>
        <end position="158"/>
    </location>
</feature>
<dbReference type="AlphaFoldDB" id="A0AAE0D6E4"/>
<evidence type="ECO:0000313" key="3">
    <source>
        <dbReference type="Proteomes" id="UP001281614"/>
    </source>
</evidence>
<proteinExistence type="predicted"/>
<gene>
    <name evidence="2" type="ORF">CKAH01_16673</name>
</gene>
<keyword evidence="3" id="KW-1185">Reference proteome</keyword>
<keyword evidence="1" id="KW-0472">Membrane</keyword>